<proteinExistence type="predicted"/>
<reference evidence="1" key="1">
    <citation type="submission" date="2020-04" db="EMBL/GenBank/DDBJ databases">
        <authorList>
            <person name="Chiriac C."/>
            <person name="Salcher M."/>
            <person name="Ghai R."/>
            <person name="Kavagutti S V."/>
        </authorList>
    </citation>
    <scope>NUCLEOTIDE SEQUENCE</scope>
</reference>
<gene>
    <name evidence="1" type="ORF">UFOVP665_9</name>
</gene>
<evidence type="ECO:0000313" key="1">
    <source>
        <dbReference type="EMBL" id="CAB4155466.1"/>
    </source>
</evidence>
<name>A0A6J5NBS8_9CAUD</name>
<accession>A0A6J5NBS8</accession>
<organism evidence="1">
    <name type="scientific">uncultured Caudovirales phage</name>
    <dbReference type="NCBI Taxonomy" id="2100421"/>
    <lineage>
        <taxon>Viruses</taxon>
        <taxon>Duplodnaviria</taxon>
        <taxon>Heunggongvirae</taxon>
        <taxon>Uroviricota</taxon>
        <taxon>Caudoviricetes</taxon>
        <taxon>Peduoviridae</taxon>
        <taxon>Maltschvirus</taxon>
        <taxon>Maltschvirus maltsch</taxon>
    </lineage>
</organism>
<evidence type="ECO:0008006" key="2">
    <source>
        <dbReference type="Google" id="ProtNLM"/>
    </source>
</evidence>
<sequence length="74" mass="8763">MNAYHTWTISRHDRTGSAWLVTHTNNVDTSQDNFAFTSLEHARQFIASKRNNKRIRLTKLDGSHYRYIYKSPVH</sequence>
<protein>
    <recommendedName>
        <fullName evidence="2">DUF2188 domain-containing protein</fullName>
    </recommendedName>
</protein>
<dbReference type="EMBL" id="LR796640">
    <property type="protein sequence ID" value="CAB4155466.1"/>
    <property type="molecule type" value="Genomic_DNA"/>
</dbReference>